<reference evidence="8 9" key="1">
    <citation type="submission" date="2018-05" db="EMBL/GenBank/DDBJ databases">
        <title>Genomic Encyclopedia of Type Strains, Phase IV (KMG-IV): sequencing the most valuable type-strain genomes for metagenomic binning, comparative biology and taxonomic classification.</title>
        <authorList>
            <person name="Goeker M."/>
        </authorList>
    </citation>
    <scope>NUCLEOTIDE SEQUENCE [LARGE SCALE GENOMIC DNA]</scope>
    <source>
        <strain evidence="8 9">DSM 19579</strain>
    </source>
</reference>
<name>A0A317Q3P8_9ENTR</name>
<feature type="transmembrane region" description="Helical" evidence="6">
    <location>
        <begin position="394"/>
        <end position="417"/>
    </location>
</feature>
<dbReference type="GO" id="GO:0030420">
    <property type="term" value="P:establishment of competence for transformation"/>
    <property type="evidence" value="ECO:0007669"/>
    <property type="project" value="InterPro"/>
</dbReference>
<dbReference type="CDD" id="cd07731">
    <property type="entry name" value="ComA-like_MBL-fold"/>
    <property type="match status" value="1"/>
</dbReference>
<dbReference type="Gene3D" id="3.60.15.10">
    <property type="entry name" value="Ribonuclease Z/Hydroxyacylglutathione hydrolase-like"/>
    <property type="match status" value="1"/>
</dbReference>
<keyword evidence="5 6" id="KW-0472">Membrane</keyword>
<evidence type="ECO:0000256" key="6">
    <source>
        <dbReference type="SAM" id="Phobius"/>
    </source>
</evidence>
<dbReference type="InterPro" id="IPR052159">
    <property type="entry name" value="Competence_DNA_uptake"/>
</dbReference>
<feature type="transmembrane region" description="Helical" evidence="6">
    <location>
        <begin position="355"/>
        <end position="374"/>
    </location>
</feature>
<dbReference type="AlphaFoldDB" id="A0A317Q3P8"/>
<dbReference type="SMART" id="SM00849">
    <property type="entry name" value="Lactamase_B"/>
    <property type="match status" value="1"/>
</dbReference>
<dbReference type="SUPFAM" id="SSF56281">
    <property type="entry name" value="Metallo-hydrolase/oxidoreductase"/>
    <property type="match status" value="1"/>
</dbReference>
<keyword evidence="4 6" id="KW-1133">Transmembrane helix</keyword>
<dbReference type="Pfam" id="PF03772">
    <property type="entry name" value="Competence"/>
    <property type="match status" value="1"/>
</dbReference>
<evidence type="ECO:0000256" key="5">
    <source>
        <dbReference type="ARBA" id="ARBA00023136"/>
    </source>
</evidence>
<comment type="subcellular location">
    <subcellularLocation>
        <location evidence="1">Cell membrane</location>
        <topology evidence="1">Multi-pass membrane protein</topology>
    </subcellularLocation>
</comment>
<evidence type="ECO:0000256" key="4">
    <source>
        <dbReference type="ARBA" id="ARBA00022989"/>
    </source>
</evidence>
<evidence type="ECO:0000256" key="1">
    <source>
        <dbReference type="ARBA" id="ARBA00004651"/>
    </source>
</evidence>
<comment type="caution">
    <text evidence="8">The sequence shown here is derived from an EMBL/GenBank/DDBJ whole genome shotgun (WGS) entry which is preliminary data.</text>
</comment>
<evidence type="ECO:0000313" key="8">
    <source>
        <dbReference type="EMBL" id="PWW10189.1"/>
    </source>
</evidence>
<dbReference type="OrthoDB" id="9761531at2"/>
<evidence type="ECO:0000256" key="2">
    <source>
        <dbReference type="ARBA" id="ARBA00022475"/>
    </source>
</evidence>
<dbReference type="PANTHER" id="PTHR30619:SF1">
    <property type="entry name" value="RECOMBINATION PROTEIN 2"/>
    <property type="match status" value="1"/>
</dbReference>
<dbReference type="InterPro" id="IPR036866">
    <property type="entry name" value="RibonucZ/Hydroxyglut_hydro"/>
</dbReference>
<dbReference type="PANTHER" id="PTHR30619">
    <property type="entry name" value="DNA INTERNALIZATION/COMPETENCE PROTEIN COMEC/REC2"/>
    <property type="match status" value="1"/>
</dbReference>
<feature type="transmembrane region" description="Helical" evidence="6">
    <location>
        <begin position="223"/>
        <end position="243"/>
    </location>
</feature>
<feature type="domain" description="Metallo-beta-lactamase" evidence="7">
    <location>
        <begin position="516"/>
        <end position="696"/>
    </location>
</feature>
<evidence type="ECO:0000256" key="3">
    <source>
        <dbReference type="ARBA" id="ARBA00022692"/>
    </source>
</evidence>
<dbReference type="Proteomes" id="UP000246744">
    <property type="component" value="Unassembled WGS sequence"/>
</dbReference>
<sequence>MLQLPKLSFWILAGISPLLWLPVIPPLWFALILICAGGWVLCRARYMVWRYCACGALALSWALVHAQSALITLAEMSGKRESMVVQITRTQGERHHGKIVQWGGKKRQFPPGVILYGKLPESQLCSGQLWQVSSTLRAVHGQYNAGGYSRQRAAMASGFVLSGRMADVQLINASCSRRATLIRRVEQQTAHLAWDAVIHALAFGERGNMQAGVRQILRETGTAHLMAISGLHIAQAGGAGWLLARLIQFFLPALWIRPSFPIIASIACAAGYTWLSGGNPPAVRSLIALGTWGGIRLYQRQWGAWDVLVVCLACVVLFDPLTLLSDSFWLSAFAVSALIFWCQWLPFYGVKKYRAAHFCAALVHLQLGACLLLLPLQVPLFHGISFTSLPANLIAVPMVTFLVVPLIFLGVLADIVLANSVLANSVLAPGLIWQCVDTLLAALFWVLAGLPKGWLPVDWRMSTMSFLPWCMLVIMRFHWLRTSPFTCAALVAVLCAPWWLRHHHNGWRVHMLDIGHGLAMVIERNGYAFLYDTGNRWEGGNTGQQVILPWLAWHNLVPEGVVISHEHTDHNGGLASIQAQWPGITQWHNTPRAGGRHCYQGKQWQWQGLSFDVVWPPLQYQGSENNRSCVVLVSDGIHRVLLTGDLELPAELLLTKHPASMKADVVQVPHHGSKSSSGIRFVGRAEGSVALASVARYNPWNMPSPAVIERYQQHSYQWYDTALHGQVSVSFSSTGWRISAHRARFFTPWYQRWFGVRPDNR</sequence>
<organism evidence="8 9">
    <name type="scientific">Mangrovibacter plantisponsor</name>
    <dbReference type="NCBI Taxonomy" id="451513"/>
    <lineage>
        <taxon>Bacteria</taxon>
        <taxon>Pseudomonadati</taxon>
        <taxon>Pseudomonadota</taxon>
        <taxon>Gammaproteobacteria</taxon>
        <taxon>Enterobacterales</taxon>
        <taxon>Enterobacteriaceae</taxon>
        <taxon>Mangrovibacter</taxon>
    </lineage>
</organism>
<feature type="transmembrane region" description="Helical" evidence="6">
    <location>
        <begin position="20"/>
        <end position="41"/>
    </location>
</feature>
<dbReference type="InterPro" id="IPR001279">
    <property type="entry name" value="Metallo-B-lactamas"/>
</dbReference>
<keyword evidence="3 6" id="KW-0812">Transmembrane</keyword>
<dbReference type="GO" id="GO:0005886">
    <property type="term" value="C:plasma membrane"/>
    <property type="evidence" value="ECO:0007669"/>
    <property type="project" value="UniProtKB-SubCell"/>
</dbReference>
<dbReference type="NCBIfam" id="TIGR00360">
    <property type="entry name" value="ComEC_N-term"/>
    <property type="match status" value="1"/>
</dbReference>
<dbReference type="NCBIfam" id="TIGR00361">
    <property type="entry name" value="ComEC_Rec2"/>
    <property type="match status" value="1"/>
</dbReference>
<dbReference type="InterPro" id="IPR004797">
    <property type="entry name" value="Competence_ComEC/Rec2"/>
</dbReference>
<feature type="transmembrane region" description="Helical" evidence="6">
    <location>
        <begin position="426"/>
        <end position="447"/>
    </location>
</feature>
<feature type="transmembrane region" description="Helical" evidence="6">
    <location>
        <begin position="459"/>
        <end position="475"/>
    </location>
</feature>
<evidence type="ECO:0000259" key="7">
    <source>
        <dbReference type="SMART" id="SM00849"/>
    </source>
</evidence>
<feature type="transmembrane region" description="Helical" evidence="6">
    <location>
        <begin position="255"/>
        <end position="275"/>
    </location>
</feature>
<accession>A0A317Q3P8</accession>
<dbReference type="InterPro" id="IPR035681">
    <property type="entry name" value="ComA-like_MBL"/>
</dbReference>
<proteinExistence type="predicted"/>
<dbReference type="Pfam" id="PF00753">
    <property type="entry name" value="Lactamase_B"/>
    <property type="match status" value="1"/>
</dbReference>
<feature type="transmembrane region" description="Helical" evidence="6">
    <location>
        <begin position="305"/>
        <end position="322"/>
    </location>
</feature>
<dbReference type="RefSeq" id="WP_110025503.1">
    <property type="nucleotide sequence ID" value="NZ_QGTS01000004.1"/>
</dbReference>
<keyword evidence="2" id="KW-1003">Cell membrane</keyword>
<dbReference type="EMBL" id="QGTS01000004">
    <property type="protein sequence ID" value="PWW10189.1"/>
    <property type="molecule type" value="Genomic_DNA"/>
</dbReference>
<evidence type="ECO:0000313" key="9">
    <source>
        <dbReference type="Proteomes" id="UP000246744"/>
    </source>
</evidence>
<feature type="transmembrane region" description="Helical" evidence="6">
    <location>
        <begin position="328"/>
        <end position="348"/>
    </location>
</feature>
<keyword evidence="9" id="KW-1185">Reference proteome</keyword>
<gene>
    <name evidence="8" type="ORF">DES37_104291</name>
</gene>
<protein>
    <submittedName>
        <fullName evidence="8">Competence protein ComEC</fullName>
    </submittedName>
</protein>
<dbReference type="InterPro" id="IPR004477">
    <property type="entry name" value="ComEC_N"/>
</dbReference>